<evidence type="ECO:0000313" key="3">
    <source>
        <dbReference type="Proteomes" id="UP000215377"/>
    </source>
</evidence>
<protein>
    <recommendedName>
        <fullName evidence="4">Translocase</fullName>
    </recommendedName>
</protein>
<sequence length="356" mass="36843">MISTRVPTLVAGTIACALAIGWGMQTFVPEPGSATPGPAQPRVNETAPERPTSDLPAASAGDETATLPIRMGAALPTDAAVRAAPVLQAPDPSPDAVVDLGAVDAADAPTDGQDVVSRNDIDLLGGADLAQDASAPGCAVSATAEAVERASVRLSIDAPCFPNDRIAIHHLGMMFSDLADESGHLEVTVPALKAHAVFIVSPAQGRGTVVSADVPDMADWTRVVLQWQGETGFQIHAREFGADYGSQGHVWAEAPGNPETGSFLVRLGADQGDLTRRAEIYSFPRSAGLSGLVDLTVETEVTADTCGRRLSAEALELRGVGDLNGRGLDLAMPNCAAIGDFLVLNNLMDDLKIAIN</sequence>
<organism evidence="2 3">
    <name type="scientific">Marinibacterium profundimaris</name>
    <dbReference type="NCBI Taxonomy" id="1679460"/>
    <lineage>
        <taxon>Bacteria</taxon>
        <taxon>Pseudomonadati</taxon>
        <taxon>Pseudomonadota</taxon>
        <taxon>Alphaproteobacteria</taxon>
        <taxon>Rhodobacterales</taxon>
        <taxon>Paracoccaceae</taxon>
        <taxon>Marinibacterium</taxon>
    </lineage>
</organism>
<dbReference type="PROSITE" id="PS51257">
    <property type="entry name" value="PROKAR_LIPOPROTEIN"/>
    <property type="match status" value="1"/>
</dbReference>
<dbReference type="AlphaFoldDB" id="A0A225NP67"/>
<feature type="region of interest" description="Disordered" evidence="1">
    <location>
        <begin position="29"/>
        <end position="60"/>
    </location>
</feature>
<reference evidence="2 3" key="1">
    <citation type="submission" date="2013-04" db="EMBL/GenBank/DDBJ databases">
        <title>Oceanicola sp. 22II1-22F33 Genome Sequencing.</title>
        <authorList>
            <person name="Lai Q."/>
            <person name="Li G."/>
            <person name="Shao Z."/>
        </authorList>
    </citation>
    <scope>NUCLEOTIDE SEQUENCE [LARGE SCALE GENOMIC DNA]</scope>
    <source>
        <strain evidence="2 3">22II1-22F33</strain>
    </source>
</reference>
<dbReference type="Proteomes" id="UP000215377">
    <property type="component" value="Unassembled WGS sequence"/>
</dbReference>
<evidence type="ECO:0000313" key="2">
    <source>
        <dbReference type="EMBL" id="OWU76143.1"/>
    </source>
</evidence>
<evidence type="ECO:0008006" key="4">
    <source>
        <dbReference type="Google" id="ProtNLM"/>
    </source>
</evidence>
<dbReference type="EMBL" id="AQQR01000002">
    <property type="protein sequence ID" value="OWU76143.1"/>
    <property type="molecule type" value="Genomic_DNA"/>
</dbReference>
<proteinExistence type="predicted"/>
<keyword evidence="3" id="KW-1185">Reference proteome</keyword>
<accession>A0A225NP67</accession>
<comment type="caution">
    <text evidence="2">The sequence shown here is derived from an EMBL/GenBank/DDBJ whole genome shotgun (WGS) entry which is preliminary data.</text>
</comment>
<gene>
    <name evidence="2" type="ORF">ATO3_05970</name>
</gene>
<name>A0A225NP67_9RHOB</name>
<evidence type="ECO:0000256" key="1">
    <source>
        <dbReference type="SAM" id="MobiDB-lite"/>
    </source>
</evidence>